<keyword evidence="2" id="KW-1185">Reference proteome</keyword>
<evidence type="ECO:0000313" key="1">
    <source>
        <dbReference type="EMBL" id="MDO5969310.1"/>
    </source>
</evidence>
<reference evidence="1" key="1">
    <citation type="submission" date="2023-07" db="EMBL/GenBank/DDBJ databases">
        <title>Two novel species in the genus Flavivirga.</title>
        <authorList>
            <person name="Kwon K."/>
        </authorList>
    </citation>
    <scope>NUCLEOTIDE SEQUENCE</scope>
    <source>
        <strain evidence="1">KCTC 52353</strain>
    </source>
</reference>
<evidence type="ECO:0000313" key="2">
    <source>
        <dbReference type="Proteomes" id="UP001176883"/>
    </source>
</evidence>
<proteinExistence type="predicted"/>
<comment type="caution">
    <text evidence="1">The sequence shown here is derived from an EMBL/GenBank/DDBJ whole genome shotgun (WGS) entry which is preliminary data.</text>
</comment>
<dbReference type="Proteomes" id="UP001176883">
    <property type="component" value="Unassembled WGS sequence"/>
</dbReference>
<dbReference type="RefSeq" id="WP_303276999.1">
    <property type="nucleotide sequence ID" value="NZ_JAUOEK010000069.1"/>
</dbReference>
<dbReference type="EMBL" id="JAUOEK010000069">
    <property type="protein sequence ID" value="MDO5969310.1"/>
    <property type="molecule type" value="Genomic_DNA"/>
</dbReference>
<organism evidence="1 2">
    <name type="scientific">Flavivirga aquimarina</name>
    <dbReference type="NCBI Taxonomy" id="2027862"/>
    <lineage>
        <taxon>Bacteria</taxon>
        <taxon>Pseudomonadati</taxon>
        <taxon>Bacteroidota</taxon>
        <taxon>Flavobacteriia</taxon>
        <taxon>Flavobacteriales</taxon>
        <taxon>Flavobacteriaceae</taxon>
        <taxon>Flavivirga</taxon>
    </lineage>
</organism>
<gene>
    <name evidence="1" type="ORF">Q4Q35_05780</name>
</gene>
<accession>A0ABT8W852</accession>
<protein>
    <submittedName>
        <fullName evidence="1">Uncharacterized protein</fullName>
    </submittedName>
</protein>
<sequence length="177" mass="20744">MIKEEELREVIGLVFIEGEREHENVASKTELAEKIIKSNRFKITLSSRSLVDYHRYFFGKGKKYTNPNEDTIEGLLEYLNFQSLKQFRKNKPTNKNYLNNVPFAEYDEINIKEPPKKIPKFEKNALHIDLFDIKQINVLSIFNSSKIKKLKGKISQLNFLGFGNRQEVGEDNDKTKK</sequence>
<name>A0ABT8W852_9FLAO</name>